<keyword evidence="4" id="KW-1185">Reference proteome</keyword>
<organism evidence="3 4">
    <name type="scientific">Anopheles melas</name>
    <dbReference type="NCBI Taxonomy" id="34690"/>
    <lineage>
        <taxon>Eukaryota</taxon>
        <taxon>Metazoa</taxon>
        <taxon>Ecdysozoa</taxon>
        <taxon>Arthropoda</taxon>
        <taxon>Hexapoda</taxon>
        <taxon>Insecta</taxon>
        <taxon>Pterygota</taxon>
        <taxon>Neoptera</taxon>
        <taxon>Endopterygota</taxon>
        <taxon>Diptera</taxon>
        <taxon>Nematocera</taxon>
        <taxon>Culicoidea</taxon>
        <taxon>Culicidae</taxon>
        <taxon>Anophelinae</taxon>
        <taxon>Anopheles</taxon>
    </lineage>
</organism>
<dbReference type="STRING" id="34690.A0A182U4L5"/>
<dbReference type="InterPro" id="IPR052220">
    <property type="entry name" value="METTL25"/>
</dbReference>
<feature type="compositionally biased region" description="Polar residues" evidence="1">
    <location>
        <begin position="1"/>
        <end position="14"/>
    </location>
</feature>
<feature type="compositionally biased region" description="Basic and acidic residues" evidence="1">
    <location>
        <begin position="508"/>
        <end position="523"/>
    </location>
</feature>
<keyword evidence="2" id="KW-1133">Transmembrane helix</keyword>
<dbReference type="PANTHER" id="PTHR12496">
    <property type="entry name" value="CGI-41 METHYLTRANSFERASE"/>
    <property type="match status" value="1"/>
</dbReference>
<feature type="region of interest" description="Disordered" evidence="1">
    <location>
        <begin position="429"/>
        <end position="523"/>
    </location>
</feature>
<reference evidence="3" key="2">
    <citation type="submission" date="2020-05" db="UniProtKB">
        <authorList>
            <consortium name="EnsemblMetazoa"/>
        </authorList>
    </citation>
    <scope>IDENTIFICATION</scope>
    <source>
        <strain evidence="3">CM1001059</strain>
    </source>
</reference>
<feature type="compositionally biased region" description="Basic and acidic residues" evidence="1">
    <location>
        <begin position="455"/>
        <end position="467"/>
    </location>
</feature>
<reference evidence="4" key="1">
    <citation type="submission" date="2014-01" db="EMBL/GenBank/DDBJ databases">
        <title>The Genome Sequence of Anopheles melas CM1001059_A (V2).</title>
        <authorList>
            <consortium name="The Broad Institute Genomics Platform"/>
            <person name="Neafsey D.E."/>
            <person name="Besansky N."/>
            <person name="Howell P."/>
            <person name="Walton C."/>
            <person name="Young S.K."/>
            <person name="Zeng Q."/>
            <person name="Gargeya S."/>
            <person name="Fitzgerald M."/>
            <person name="Haas B."/>
            <person name="Abouelleil A."/>
            <person name="Allen A.W."/>
            <person name="Alvarado L."/>
            <person name="Arachchi H.M."/>
            <person name="Berlin A.M."/>
            <person name="Chapman S.B."/>
            <person name="Gainer-Dewar J."/>
            <person name="Goldberg J."/>
            <person name="Griggs A."/>
            <person name="Gujja S."/>
            <person name="Hansen M."/>
            <person name="Howarth C."/>
            <person name="Imamovic A."/>
            <person name="Ireland A."/>
            <person name="Larimer J."/>
            <person name="McCowan C."/>
            <person name="Murphy C."/>
            <person name="Pearson M."/>
            <person name="Poon T.W."/>
            <person name="Priest M."/>
            <person name="Roberts A."/>
            <person name="Saif S."/>
            <person name="Shea T."/>
            <person name="Sisk P."/>
            <person name="Sykes S."/>
            <person name="Wortman J."/>
            <person name="Nusbaum C."/>
            <person name="Birren B."/>
        </authorList>
    </citation>
    <scope>NUCLEOTIDE SEQUENCE [LARGE SCALE GENOMIC DNA]</scope>
    <source>
        <strain evidence="4">CM1001059</strain>
    </source>
</reference>
<keyword evidence="2" id="KW-0812">Transmembrane</keyword>
<feature type="compositionally biased region" description="Basic residues" evidence="1">
    <location>
        <begin position="432"/>
        <end position="454"/>
    </location>
</feature>
<dbReference type="PANTHER" id="PTHR12496:SF0">
    <property type="entry name" value="METHYLTRANSFERASE DOMAIN-CONTAINING PROTEIN"/>
    <property type="match status" value="1"/>
</dbReference>
<feature type="transmembrane region" description="Helical" evidence="2">
    <location>
        <begin position="75"/>
        <end position="100"/>
    </location>
</feature>
<dbReference type="Proteomes" id="UP000075902">
    <property type="component" value="Unassembled WGS sequence"/>
</dbReference>
<sequence length="523" mass="59356">MWHPGQLSSRQSHMSTPLLRSTPLSSYRPSFFDAARMLRASLRFSRCDVTGSKSARNLEFSSNSRFRWLRFERPFLVPFVSLPSLLFSLPLSLRFTMLLLRAVFGTVSGCASPAVDDTALLLLALFCAHSSSVSVKSDRSTVSLSSEESEMLSISSIAARLVLRSRSSEQRCARHFVYNLKCGWCSSITIMPCCYHLMKTLPEETSAPNGEIGFKSFPLCDELRCMIADGNRALVCKSFLRLACQQTTARWQSLTVEQHLQHGRTMFRRGLIDAILEAGESVRVGKLKQTPEQTTVDNVLQQFTLRKAGESGTAQEQPWAEHHREKLTALLDRYGTDGPRLAEYVECLQMCLQKICENVVLLDRMCYLEQEAKRVGLQISYKSERLPYREPRKKRSLRGTTFTCRISFAPYTCDRPYRLPTKKGRLSLASGRWKKKPAAGTIHHRVSIGNRRQHERPEQDQRDRGADAGEEEGGGEGLLARQRLHRSPGHADAVRLFPQPIEQDNNDSPERRWSLRKGENQIE</sequence>
<accession>A0A182U4L5</accession>
<dbReference type="VEuPathDB" id="VectorBase:AMEC013798"/>
<dbReference type="AlphaFoldDB" id="A0A182U4L5"/>
<feature type="region of interest" description="Disordered" evidence="1">
    <location>
        <begin position="1"/>
        <end position="21"/>
    </location>
</feature>
<evidence type="ECO:0000313" key="4">
    <source>
        <dbReference type="Proteomes" id="UP000075902"/>
    </source>
</evidence>
<protein>
    <submittedName>
        <fullName evidence="3">Uncharacterized protein</fullName>
    </submittedName>
</protein>
<proteinExistence type="predicted"/>
<keyword evidence="2" id="KW-0472">Membrane</keyword>
<evidence type="ECO:0000256" key="1">
    <source>
        <dbReference type="SAM" id="MobiDB-lite"/>
    </source>
</evidence>
<name>A0A182U4L5_9DIPT</name>
<evidence type="ECO:0000256" key="2">
    <source>
        <dbReference type="SAM" id="Phobius"/>
    </source>
</evidence>
<evidence type="ECO:0000313" key="3">
    <source>
        <dbReference type="EnsemblMetazoa" id="AMEC013798-PA"/>
    </source>
</evidence>
<dbReference type="EnsemblMetazoa" id="AMEC013798-RA">
    <property type="protein sequence ID" value="AMEC013798-PA"/>
    <property type="gene ID" value="AMEC013798"/>
</dbReference>